<keyword evidence="2" id="KW-0833">Ubl conjugation pathway</keyword>
<dbReference type="InterPro" id="IPR039852">
    <property type="entry name" value="CAND1/CAND2"/>
</dbReference>
<reference evidence="5 6" key="1">
    <citation type="journal article" date="2017" name="Gigascience">
        <title>Draft genome of the honey bee ectoparasitic mite, Tropilaelaps mercedesae, is shaped by the parasitic life history.</title>
        <authorList>
            <person name="Dong X."/>
            <person name="Armstrong S.D."/>
            <person name="Xia D."/>
            <person name="Makepeace B.L."/>
            <person name="Darby A.C."/>
            <person name="Kadowaki T."/>
        </authorList>
    </citation>
    <scope>NUCLEOTIDE SEQUENCE [LARGE SCALE GENOMIC DNA]</scope>
    <source>
        <strain evidence="5">Wuxi-XJTLU</strain>
    </source>
</reference>
<dbReference type="InParanoid" id="A0A1V9XRH2"/>
<evidence type="ECO:0000256" key="1">
    <source>
        <dbReference type="ARBA" id="ARBA00022737"/>
    </source>
</evidence>
<dbReference type="OrthoDB" id="6507074at2759"/>
<evidence type="ECO:0000256" key="3">
    <source>
        <dbReference type="PROSITE-ProRule" id="PRU00103"/>
    </source>
</evidence>
<evidence type="ECO:0000313" key="5">
    <source>
        <dbReference type="EMBL" id="OQR76094.1"/>
    </source>
</evidence>
<dbReference type="InterPro" id="IPR021133">
    <property type="entry name" value="HEAT_type_2"/>
</dbReference>
<dbReference type="Gene3D" id="1.25.10.10">
    <property type="entry name" value="Leucine-rich Repeat Variant"/>
    <property type="match status" value="1"/>
</dbReference>
<dbReference type="Pfam" id="PF23271">
    <property type="entry name" value="HEAT_GCN1"/>
    <property type="match status" value="1"/>
</dbReference>
<dbReference type="InterPro" id="IPR016024">
    <property type="entry name" value="ARM-type_fold"/>
</dbReference>
<dbReference type="EMBL" id="MNPL01005326">
    <property type="protein sequence ID" value="OQR76094.1"/>
    <property type="molecule type" value="Genomic_DNA"/>
</dbReference>
<keyword evidence="6" id="KW-1185">Reference proteome</keyword>
<protein>
    <submittedName>
        <fullName evidence="5">Cullin-associated NEDD8-dissociated protein 1-like</fullName>
    </submittedName>
</protein>
<dbReference type="PROSITE" id="PS50077">
    <property type="entry name" value="HEAT_REPEAT"/>
    <property type="match status" value="1"/>
</dbReference>
<evidence type="ECO:0000256" key="2">
    <source>
        <dbReference type="ARBA" id="ARBA00022786"/>
    </source>
</evidence>
<organism evidence="5 6">
    <name type="scientific">Tropilaelaps mercedesae</name>
    <dbReference type="NCBI Taxonomy" id="418985"/>
    <lineage>
        <taxon>Eukaryota</taxon>
        <taxon>Metazoa</taxon>
        <taxon>Ecdysozoa</taxon>
        <taxon>Arthropoda</taxon>
        <taxon>Chelicerata</taxon>
        <taxon>Arachnida</taxon>
        <taxon>Acari</taxon>
        <taxon>Parasitiformes</taxon>
        <taxon>Mesostigmata</taxon>
        <taxon>Gamasina</taxon>
        <taxon>Dermanyssoidea</taxon>
        <taxon>Laelapidae</taxon>
        <taxon>Tropilaelaps</taxon>
    </lineage>
</organism>
<dbReference type="InterPro" id="IPR057546">
    <property type="entry name" value="HEAT_GCN1"/>
</dbReference>
<accession>A0A1V9XRH2</accession>
<keyword evidence="1" id="KW-0677">Repeat</keyword>
<comment type="caution">
    <text evidence="5">The sequence shown here is derived from an EMBL/GenBank/DDBJ whole genome shotgun (WGS) entry which is preliminary data.</text>
</comment>
<evidence type="ECO:0000313" key="6">
    <source>
        <dbReference type="Proteomes" id="UP000192247"/>
    </source>
</evidence>
<dbReference type="PANTHER" id="PTHR12696">
    <property type="entry name" value="TIP120"/>
    <property type="match status" value="1"/>
</dbReference>
<dbReference type="GO" id="GO:0010265">
    <property type="term" value="P:SCF complex assembly"/>
    <property type="evidence" value="ECO:0007669"/>
    <property type="project" value="InterPro"/>
</dbReference>
<dbReference type="Proteomes" id="UP000192247">
    <property type="component" value="Unassembled WGS sequence"/>
</dbReference>
<gene>
    <name evidence="5" type="ORF">BIW11_03151</name>
</gene>
<dbReference type="STRING" id="418985.A0A1V9XRH2"/>
<dbReference type="AlphaFoldDB" id="A0A1V9XRH2"/>
<name>A0A1V9XRH2_9ACAR</name>
<feature type="repeat" description="HEAT" evidence="3">
    <location>
        <begin position="48"/>
        <end position="85"/>
    </location>
</feature>
<evidence type="ECO:0000259" key="4">
    <source>
        <dbReference type="Pfam" id="PF23271"/>
    </source>
</evidence>
<feature type="domain" description="Stalled ribosome sensor GCN1-like HEAT repeats region" evidence="4">
    <location>
        <begin position="7"/>
        <end position="99"/>
    </location>
</feature>
<sequence>MANTYQISNLLEKMTSADKDYRFMATNDLMAELQKDSIKLDDESERKVVTMLLHLLRDKNGEVQNLAVKCLGPLVKKVKEYQVEQIVDTLCKNIISEKAEELRDISSIGLKTVIAELPPNCDALVVSICKKITTRLNAVVAESASKQEEVSIQLEVLDLFGDLLNRFGASLLMYHASILEALLPQLRSPRLAVRKRAITSIG</sequence>
<dbReference type="InterPro" id="IPR011989">
    <property type="entry name" value="ARM-like"/>
</dbReference>
<dbReference type="SUPFAM" id="SSF48371">
    <property type="entry name" value="ARM repeat"/>
    <property type="match status" value="1"/>
</dbReference>
<proteinExistence type="predicted"/>